<gene>
    <name evidence="1" type="ORF">CINCED_3A017472</name>
</gene>
<evidence type="ECO:0000313" key="2">
    <source>
        <dbReference type="Proteomes" id="UP000325440"/>
    </source>
</evidence>
<dbReference type="AlphaFoldDB" id="A0A5E4M8Z3"/>
<organism evidence="1 2">
    <name type="scientific">Cinara cedri</name>
    <dbReference type="NCBI Taxonomy" id="506608"/>
    <lineage>
        <taxon>Eukaryota</taxon>
        <taxon>Metazoa</taxon>
        <taxon>Ecdysozoa</taxon>
        <taxon>Arthropoda</taxon>
        <taxon>Hexapoda</taxon>
        <taxon>Insecta</taxon>
        <taxon>Pterygota</taxon>
        <taxon>Neoptera</taxon>
        <taxon>Paraneoptera</taxon>
        <taxon>Hemiptera</taxon>
        <taxon>Sternorrhyncha</taxon>
        <taxon>Aphidomorpha</taxon>
        <taxon>Aphidoidea</taxon>
        <taxon>Aphididae</taxon>
        <taxon>Lachninae</taxon>
        <taxon>Cinara</taxon>
    </lineage>
</organism>
<evidence type="ECO:0000313" key="1">
    <source>
        <dbReference type="EMBL" id="VVC27318.1"/>
    </source>
</evidence>
<accession>A0A5E4M8Z3</accession>
<feature type="non-terminal residue" evidence="1">
    <location>
        <position position="1"/>
    </location>
</feature>
<dbReference type="EMBL" id="CABPRJ010000086">
    <property type="protein sequence ID" value="VVC27318.1"/>
    <property type="molecule type" value="Genomic_DNA"/>
</dbReference>
<keyword evidence="2" id="KW-1185">Reference proteome</keyword>
<name>A0A5E4M8Z3_9HEMI</name>
<protein>
    <submittedName>
        <fullName evidence="1">Uncharacterized protein</fullName>
    </submittedName>
</protein>
<dbReference type="OrthoDB" id="6624771at2759"/>
<proteinExistence type="predicted"/>
<sequence length="188" mass="21919">KKIGDTEIISNLKNVDNFYCNGKNDCFTNFHTFIPIEDLDVARDSLADELPDKITPLLKWFEKPLLCRKTNSKKSGSSSLQFPPEIWNVYQRVLTYRNRANNYVEAANRHLNVQMFVTNLTIWSFGNLLKKYSLEEMFLNNWLLVEAHLKKKKGNIYIDNDKRTLKSNYDKNKIILFLKGHANNVSLG</sequence>
<dbReference type="Proteomes" id="UP000325440">
    <property type="component" value="Unassembled WGS sequence"/>
</dbReference>
<reference evidence="1 2" key="1">
    <citation type="submission" date="2019-08" db="EMBL/GenBank/DDBJ databases">
        <authorList>
            <person name="Alioto T."/>
            <person name="Alioto T."/>
            <person name="Gomez Garrido J."/>
        </authorList>
    </citation>
    <scope>NUCLEOTIDE SEQUENCE [LARGE SCALE GENOMIC DNA]</scope>
</reference>